<dbReference type="PANTHER" id="PTHR24035:SF109">
    <property type="entry name" value="PROTEIN DRAPER"/>
    <property type="match status" value="1"/>
</dbReference>
<dbReference type="EMBL" id="JAIWYP010000008">
    <property type="protein sequence ID" value="KAH3785656.1"/>
    <property type="molecule type" value="Genomic_DNA"/>
</dbReference>
<dbReference type="SUPFAM" id="SSF57184">
    <property type="entry name" value="Growth factor receptor domain"/>
    <property type="match status" value="1"/>
</dbReference>
<keyword evidence="1" id="KW-0812">Transmembrane</keyword>
<dbReference type="InterPro" id="IPR009030">
    <property type="entry name" value="Growth_fac_rcpt_cys_sf"/>
</dbReference>
<evidence type="ECO:0000256" key="1">
    <source>
        <dbReference type="SAM" id="Phobius"/>
    </source>
</evidence>
<dbReference type="InterPro" id="IPR008979">
    <property type="entry name" value="Galactose-bd-like_sf"/>
</dbReference>
<dbReference type="PANTHER" id="PTHR24035">
    <property type="entry name" value="MULTIPLE EPIDERMAL GROWTH FACTOR-LIKE DOMAINS PROTEIN"/>
    <property type="match status" value="1"/>
</dbReference>
<evidence type="ECO:0000313" key="2">
    <source>
        <dbReference type="EMBL" id="KAH3785656.1"/>
    </source>
</evidence>
<protein>
    <submittedName>
        <fullName evidence="2">Uncharacterized protein</fullName>
    </submittedName>
</protein>
<reference evidence="2" key="2">
    <citation type="submission" date="2020-11" db="EMBL/GenBank/DDBJ databases">
        <authorList>
            <person name="McCartney M.A."/>
            <person name="Auch B."/>
            <person name="Kono T."/>
            <person name="Mallez S."/>
            <person name="Becker A."/>
            <person name="Gohl D.M."/>
            <person name="Silverstein K.A.T."/>
            <person name="Koren S."/>
            <person name="Bechman K.B."/>
            <person name="Herman A."/>
            <person name="Abrahante J.E."/>
            <person name="Garbe J."/>
        </authorList>
    </citation>
    <scope>NUCLEOTIDE SEQUENCE</scope>
    <source>
        <strain evidence="2">Duluth1</strain>
        <tissue evidence="2">Whole animal</tissue>
    </source>
</reference>
<gene>
    <name evidence="2" type="ORF">DPMN_163750</name>
</gene>
<keyword evidence="3" id="KW-1185">Reference proteome</keyword>
<name>A0A9D4ETV6_DREPO</name>
<feature type="transmembrane region" description="Helical" evidence="1">
    <location>
        <begin position="272"/>
        <end position="295"/>
    </location>
</feature>
<proteinExistence type="predicted"/>
<accession>A0A9D4ETV6</accession>
<sequence length="453" mass="50690">MDCHCDKCHHIDGSCAMSSQCHDGYMMDNGFCKHRIQIPSSAVIVTSNGTLWDNWTADKVNQGSLRQDANDCKCCAALARPSWVQLTLNKTYIVEKVLVLGRSDNFVQFANITVSMGLMTEFLQDEQFTIKHDTVAEKWLNPPREIQFVRVMGSGSGYYMTICEIVIYRPTDCPLGRYSVNCSKQCHCRVGSCDSVTGACWNGNCEDGWNGMACNETCQSGSYGQNCSMDCHCDKCHHINGSCAMSSQCHDGYRMDNGFCKPNEDTKQSLTIIWIVTTLGLCLLVVGVTIASLCIRRKKIEAKKKALKTAQQIELQPSNRAQVLPDDTHDDNIVHYEVVPDAITKHEATSMYESLQMADMHLYSGLREAMPMSPAPFDVLGLIAESKTPVRRHFALAEELDNATSFESKYTTAEEEENDNAAETNYADFELLENDSEEGNNYEAVNKEYQFVK</sequence>
<dbReference type="SUPFAM" id="SSF49785">
    <property type="entry name" value="Galactose-binding domain-like"/>
    <property type="match status" value="1"/>
</dbReference>
<dbReference type="Gene3D" id="2.170.300.10">
    <property type="entry name" value="Tie2 ligand-binding domain superfamily"/>
    <property type="match status" value="1"/>
</dbReference>
<organism evidence="2 3">
    <name type="scientific">Dreissena polymorpha</name>
    <name type="common">Zebra mussel</name>
    <name type="synonym">Mytilus polymorpha</name>
    <dbReference type="NCBI Taxonomy" id="45954"/>
    <lineage>
        <taxon>Eukaryota</taxon>
        <taxon>Metazoa</taxon>
        <taxon>Spiralia</taxon>
        <taxon>Lophotrochozoa</taxon>
        <taxon>Mollusca</taxon>
        <taxon>Bivalvia</taxon>
        <taxon>Autobranchia</taxon>
        <taxon>Heteroconchia</taxon>
        <taxon>Euheterodonta</taxon>
        <taxon>Imparidentia</taxon>
        <taxon>Neoheterodontei</taxon>
        <taxon>Myida</taxon>
        <taxon>Dreissenoidea</taxon>
        <taxon>Dreissenidae</taxon>
        <taxon>Dreissena</taxon>
    </lineage>
</organism>
<comment type="caution">
    <text evidence="2">The sequence shown here is derived from an EMBL/GenBank/DDBJ whole genome shotgun (WGS) entry which is preliminary data.</text>
</comment>
<keyword evidence="1" id="KW-1133">Transmembrane helix</keyword>
<dbReference type="InterPro" id="IPR052108">
    <property type="entry name" value="MEGF/SIB"/>
</dbReference>
<keyword evidence="1" id="KW-0472">Membrane</keyword>
<dbReference type="Proteomes" id="UP000828390">
    <property type="component" value="Unassembled WGS sequence"/>
</dbReference>
<evidence type="ECO:0000313" key="3">
    <source>
        <dbReference type="Proteomes" id="UP000828390"/>
    </source>
</evidence>
<dbReference type="AlphaFoldDB" id="A0A9D4ETV6"/>
<reference evidence="2" key="1">
    <citation type="journal article" date="2019" name="bioRxiv">
        <title>The Genome of the Zebra Mussel, Dreissena polymorpha: A Resource for Invasive Species Research.</title>
        <authorList>
            <person name="McCartney M.A."/>
            <person name="Auch B."/>
            <person name="Kono T."/>
            <person name="Mallez S."/>
            <person name="Zhang Y."/>
            <person name="Obille A."/>
            <person name="Becker A."/>
            <person name="Abrahante J.E."/>
            <person name="Garbe J."/>
            <person name="Badalamenti J.P."/>
            <person name="Herman A."/>
            <person name="Mangelson H."/>
            <person name="Liachko I."/>
            <person name="Sullivan S."/>
            <person name="Sone E.D."/>
            <person name="Koren S."/>
            <person name="Silverstein K.A.T."/>
            <person name="Beckman K.B."/>
            <person name="Gohl D.M."/>
        </authorList>
    </citation>
    <scope>NUCLEOTIDE SEQUENCE</scope>
    <source>
        <strain evidence="2">Duluth1</strain>
        <tissue evidence="2">Whole animal</tissue>
    </source>
</reference>